<keyword evidence="5" id="KW-0539">Nucleus</keyword>
<keyword evidence="9" id="KW-1185">Reference proteome</keyword>
<dbReference type="PROSITE" id="PS50811">
    <property type="entry name" value="WRKY"/>
    <property type="match status" value="1"/>
</dbReference>
<dbReference type="SMART" id="SM00774">
    <property type="entry name" value="WRKY"/>
    <property type="match status" value="1"/>
</dbReference>
<feature type="region of interest" description="Disordered" evidence="6">
    <location>
        <begin position="227"/>
        <end position="250"/>
    </location>
</feature>
<dbReference type="Gene3D" id="2.20.25.80">
    <property type="entry name" value="WRKY domain"/>
    <property type="match status" value="1"/>
</dbReference>
<dbReference type="Pfam" id="PF03106">
    <property type="entry name" value="WRKY"/>
    <property type="match status" value="1"/>
</dbReference>
<evidence type="ECO:0000313" key="9">
    <source>
        <dbReference type="Proteomes" id="UP001341840"/>
    </source>
</evidence>
<accession>A0ABU6RRC5</accession>
<dbReference type="InterPro" id="IPR036576">
    <property type="entry name" value="WRKY_dom_sf"/>
</dbReference>
<protein>
    <recommendedName>
        <fullName evidence="7">WRKY domain-containing protein</fullName>
    </recommendedName>
</protein>
<feature type="compositionally biased region" description="Low complexity" evidence="6">
    <location>
        <begin position="92"/>
        <end position="110"/>
    </location>
</feature>
<evidence type="ECO:0000259" key="7">
    <source>
        <dbReference type="PROSITE" id="PS50811"/>
    </source>
</evidence>
<keyword evidence="3" id="KW-0238">DNA-binding</keyword>
<dbReference type="EMBL" id="JASCZI010031323">
    <property type="protein sequence ID" value="MED6126504.1"/>
    <property type="molecule type" value="Genomic_DNA"/>
</dbReference>
<evidence type="ECO:0000256" key="2">
    <source>
        <dbReference type="ARBA" id="ARBA00023015"/>
    </source>
</evidence>
<sequence length="279" mass="32079">MNNNELSKATIMEQELLRGRDVANQLLEVVVDNNNNNKSNSSRKEEEISERSMVMPFAEDAVRKVLRSFTNTLLLLNSDTQHNSLAIHHHQSCNSNNNNKKNSFSNKSPSGCNKRKSAAPTLQSDSSILCEDGNAWRKYGQKKMKNSKYLRSYYKCSYKKEENCNAMRQVERIQEDPPLYRTTYYGHHTCKSSLANHPHTELETASSFESSTLLCFTSDHNTNNTLPIVTKQEPQPFSSSSTKQEEPMEVVSDDRIDHDQYSLSNDYDILSDYELYFNY</sequence>
<evidence type="ECO:0000256" key="3">
    <source>
        <dbReference type="ARBA" id="ARBA00023125"/>
    </source>
</evidence>
<evidence type="ECO:0000256" key="4">
    <source>
        <dbReference type="ARBA" id="ARBA00023163"/>
    </source>
</evidence>
<evidence type="ECO:0000256" key="6">
    <source>
        <dbReference type="SAM" id="MobiDB-lite"/>
    </source>
</evidence>
<comment type="subcellular location">
    <subcellularLocation>
        <location evidence="1">Nucleus</location>
    </subcellularLocation>
</comment>
<organism evidence="8 9">
    <name type="scientific">Stylosanthes scabra</name>
    <dbReference type="NCBI Taxonomy" id="79078"/>
    <lineage>
        <taxon>Eukaryota</taxon>
        <taxon>Viridiplantae</taxon>
        <taxon>Streptophyta</taxon>
        <taxon>Embryophyta</taxon>
        <taxon>Tracheophyta</taxon>
        <taxon>Spermatophyta</taxon>
        <taxon>Magnoliopsida</taxon>
        <taxon>eudicotyledons</taxon>
        <taxon>Gunneridae</taxon>
        <taxon>Pentapetalae</taxon>
        <taxon>rosids</taxon>
        <taxon>fabids</taxon>
        <taxon>Fabales</taxon>
        <taxon>Fabaceae</taxon>
        <taxon>Papilionoideae</taxon>
        <taxon>50 kb inversion clade</taxon>
        <taxon>dalbergioids sensu lato</taxon>
        <taxon>Dalbergieae</taxon>
        <taxon>Pterocarpus clade</taxon>
        <taxon>Stylosanthes</taxon>
    </lineage>
</organism>
<comment type="caution">
    <text evidence="8">The sequence shown here is derived from an EMBL/GenBank/DDBJ whole genome shotgun (WGS) entry which is preliminary data.</text>
</comment>
<dbReference type="Proteomes" id="UP001341840">
    <property type="component" value="Unassembled WGS sequence"/>
</dbReference>
<feature type="region of interest" description="Disordered" evidence="6">
    <location>
        <begin position="90"/>
        <end position="119"/>
    </location>
</feature>
<evidence type="ECO:0000313" key="8">
    <source>
        <dbReference type="EMBL" id="MED6126504.1"/>
    </source>
</evidence>
<evidence type="ECO:0000256" key="5">
    <source>
        <dbReference type="ARBA" id="ARBA00023242"/>
    </source>
</evidence>
<feature type="domain" description="WRKY" evidence="7">
    <location>
        <begin position="125"/>
        <end position="193"/>
    </location>
</feature>
<keyword evidence="2" id="KW-0805">Transcription regulation</keyword>
<dbReference type="InterPro" id="IPR003657">
    <property type="entry name" value="WRKY_dom"/>
</dbReference>
<gene>
    <name evidence="8" type="ORF">PIB30_079187</name>
</gene>
<feature type="compositionally biased region" description="Polar residues" evidence="6">
    <location>
        <begin position="227"/>
        <end position="242"/>
    </location>
</feature>
<dbReference type="InterPro" id="IPR044810">
    <property type="entry name" value="WRKY_plant"/>
</dbReference>
<evidence type="ECO:0000256" key="1">
    <source>
        <dbReference type="ARBA" id="ARBA00004123"/>
    </source>
</evidence>
<keyword evidence="4" id="KW-0804">Transcription</keyword>
<name>A0ABU6RRC5_9FABA</name>
<dbReference type="PANTHER" id="PTHR31282">
    <property type="entry name" value="WRKY TRANSCRIPTION FACTOR 21-RELATED"/>
    <property type="match status" value="1"/>
</dbReference>
<proteinExistence type="predicted"/>
<dbReference type="SUPFAM" id="SSF118290">
    <property type="entry name" value="WRKY DNA-binding domain"/>
    <property type="match status" value="1"/>
</dbReference>
<reference evidence="8 9" key="1">
    <citation type="journal article" date="2023" name="Plants (Basel)">
        <title>Bridging the Gap: Combining Genomics and Transcriptomics Approaches to Understand Stylosanthes scabra, an Orphan Legume from the Brazilian Caatinga.</title>
        <authorList>
            <person name="Ferreira-Neto J.R.C."/>
            <person name="da Silva M.D."/>
            <person name="Binneck E."/>
            <person name="de Melo N.F."/>
            <person name="da Silva R.H."/>
            <person name="de Melo A.L.T.M."/>
            <person name="Pandolfi V."/>
            <person name="Bustamante F.O."/>
            <person name="Brasileiro-Vidal A.C."/>
            <person name="Benko-Iseppon A.M."/>
        </authorList>
    </citation>
    <scope>NUCLEOTIDE SEQUENCE [LARGE SCALE GENOMIC DNA]</scope>
    <source>
        <tissue evidence="8">Leaves</tissue>
    </source>
</reference>